<evidence type="ECO:0000256" key="1">
    <source>
        <dbReference type="ARBA" id="ARBA00004651"/>
    </source>
</evidence>
<evidence type="ECO:0000313" key="7">
    <source>
        <dbReference type="EMBL" id="TDF97667.1"/>
    </source>
</evidence>
<dbReference type="CDD" id="cd13124">
    <property type="entry name" value="MATE_SpoVB_like"/>
    <property type="match status" value="1"/>
</dbReference>
<feature type="transmembrane region" description="Helical" evidence="6">
    <location>
        <begin position="118"/>
        <end position="140"/>
    </location>
</feature>
<keyword evidence="5 6" id="KW-0472">Membrane</keyword>
<feature type="transmembrane region" description="Helical" evidence="6">
    <location>
        <begin position="330"/>
        <end position="354"/>
    </location>
</feature>
<protein>
    <submittedName>
        <fullName evidence="7">Stage V sporulation protein B</fullName>
    </submittedName>
</protein>
<feature type="transmembrane region" description="Helical" evidence="6">
    <location>
        <begin position="416"/>
        <end position="435"/>
    </location>
</feature>
<feature type="transmembrane region" description="Helical" evidence="6">
    <location>
        <begin position="48"/>
        <end position="72"/>
    </location>
</feature>
<organism evidence="7 8">
    <name type="scientific">Paenibacillus piri</name>
    <dbReference type="NCBI Taxonomy" id="2547395"/>
    <lineage>
        <taxon>Bacteria</taxon>
        <taxon>Bacillati</taxon>
        <taxon>Bacillota</taxon>
        <taxon>Bacilli</taxon>
        <taxon>Bacillales</taxon>
        <taxon>Paenibacillaceae</taxon>
        <taxon>Paenibacillus</taxon>
    </lineage>
</organism>
<evidence type="ECO:0000256" key="3">
    <source>
        <dbReference type="ARBA" id="ARBA00022692"/>
    </source>
</evidence>
<sequence length="521" mass="56766">MTKQSFIKGTLILLAAGVINRILGFIPRMALPRIIGPEGVGLYQMGYPFMIVILTLITGGIPIAVAKLVAAADAEGNEARARRIFRLALSFAFMLSLLFTMISLLASRWISTHLLTDSRVFFTFVCMTPIILFAGVGSVIRGYFQGKHNMIPTALSQVTETLVRIVAVLTFSYLMLPYGVEYAAAGAMTGVMIGELGALLVLYAHYRRDRKESPRPPKAHIGSKANWGRRAQFKQLLQLAAPITGSKLVGSLSYFLESILIIQSLAAAGVATALATAQYGALQGMIMPILLLPSALTYSLSVSLVPSLSDAAARGDMKTIHMRLHQSLKLALVTGAPFAMIMLVLAEPLCHYLYGQSQIASMLKMMAPVALFIYFQAPLQATLQALERPGSALINTFIGSAVKLTLIYLLASKPQFGILGAIIAINLNIVLVTLLHWRSVVKLLQFRMHMLDFAKVALAMGIAGLISYAVMYTGWIPEQLIRFVSSCALGLVVYLLMSMLMGLVDRNDLLRVIWIGRKIVK</sequence>
<feature type="transmembrane region" description="Helical" evidence="6">
    <location>
        <begin position="456"/>
        <end position="475"/>
    </location>
</feature>
<feature type="transmembrane region" description="Helical" evidence="6">
    <location>
        <begin position="391"/>
        <end position="410"/>
    </location>
</feature>
<keyword evidence="2" id="KW-1003">Cell membrane</keyword>
<evidence type="ECO:0000256" key="4">
    <source>
        <dbReference type="ARBA" id="ARBA00022989"/>
    </source>
</evidence>
<dbReference type="Pfam" id="PF01943">
    <property type="entry name" value="Polysacc_synt"/>
    <property type="match status" value="1"/>
</dbReference>
<dbReference type="GO" id="GO:0005886">
    <property type="term" value="C:plasma membrane"/>
    <property type="evidence" value="ECO:0007669"/>
    <property type="project" value="UniProtKB-SubCell"/>
</dbReference>
<accession>A0A4R5KS77</accession>
<dbReference type="PANTHER" id="PTHR30250">
    <property type="entry name" value="PST FAMILY PREDICTED COLANIC ACID TRANSPORTER"/>
    <property type="match status" value="1"/>
</dbReference>
<keyword evidence="8" id="KW-1185">Reference proteome</keyword>
<reference evidence="7 8" key="1">
    <citation type="submission" date="2019-03" db="EMBL/GenBank/DDBJ databases">
        <title>This is whole genome sequence of Paenibacillus sp MS74 strain.</title>
        <authorList>
            <person name="Trinh H.N."/>
        </authorList>
    </citation>
    <scope>NUCLEOTIDE SEQUENCE [LARGE SCALE GENOMIC DNA]</scope>
    <source>
        <strain evidence="7 8">MS74</strain>
    </source>
</reference>
<feature type="transmembrane region" description="Helical" evidence="6">
    <location>
        <begin position="84"/>
        <end position="106"/>
    </location>
</feature>
<dbReference type="InterPro" id="IPR050833">
    <property type="entry name" value="Poly_Biosynth_Transport"/>
</dbReference>
<feature type="transmembrane region" description="Helical" evidence="6">
    <location>
        <begin position="161"/>
        <end position="180"/>
    </location>
</feature>
<feature type="transmembrane region" description="Helical" evidence="6">
    <location>
        <begin position="254"/>
        <end position="279"/>
    </location>
</feature>
<proteinExistence type="predicted"/>
<feature type="transmembrane region" description="Helical" evidence="6">
    <location>
        <begin position="186"/>
        <end position="206"/>
    </location>
</feature>
<evidence type="ECO:0000313" key="8">
    <source>
        <dbReference type="Proteomes" id="UP000295636"/>
    </source>
</evidence>
<dbReference type="AlphaFoldDB" id="A0A4R5KS77"/>
<dbReference type="InterPro" id="IPR024923">
    <property type="entry name" value="PG_synth_SpoVB"/>
</dbReference>
<dbReference type="OrthoDB" id="9775950at2"/>
<dbReference type="Proteomes" id="UP000295636">
    <property type="component" value="Unassembled WGS sequence"/>
</dbReference>
<name>A0A4R5KS77_9BACL</name>
<comment type="caution">
    <text evidence="7">The sequence shown here is derived from an EMBL/GenBank/DDBJ whole genome shotgun (WGS) entry which is preliminary data.</text>
</comment>
<dbReference type="NCBIfam" id="TIGR02900">
    <property type="entry name" value="spore_V_B"/>
    <property type="match status" value="1"/>
</dbReference>
<keyword evidence="4 6" id="KW-1133">Transmembrane helix</keyword>
<dbReference type="EMBL" id="SMRT01000005">
    <property type="protein sequence ID" value="TDF97667.1"/>
    <property type="molecule type" value="Genomic_DNA"/>
</dbReference>
<dbReference type="InterPro" id="IPR014249">
    <property type="entry name" value="Spore_V_B"/>
</dbReference>
<evidence type="ECO:0000256" key="5">
    <source>
        <dbReference type="ARBA" id="ARBA00023136"/>
    </source>
</evidence>
<evidence type="ECO:0000256" key="6">
    <source>
        <dbReference type="SAM" id="Phobius"/>
    </source>
</evidence>
<feature type="transmembrane region" description="Helical" evidence="6">
    <location>
        <begin position="360"/>
        <end position="379"/>
    </location>
</feature>
<feature type="transmembrane region" description="Helical" evidence="6">
    <location>
        <begin position="285"/>
        <end position="309"/>
    </location>
</feature>
<gene>
    <name evidence="7" type="primary">spoVB</name>
    <name evidence="7" type="ORF">E1757_13790</name>
</gene>
<comment type="subcellular location">
    <subcellularLocation>
        <location evidence="1">Cell membrane</location>
        <topology evidence="1">Multi-pass membrane protein</topology>
    </subcellularLocation>
</comment>
<evidence type="ECO:0000256" key="2">
    <source>
        <dbReference type="ARBA" id="ARBA00022475"/>
    </source>
</evidence>
<dbReference type="PIRSF" id="PIRSF038958">
    <property type="entry name" value="PG_synth_SpoVB"/>
    <property type="match status" value="1"/>
</dbReference>
<dbReference type="RefSeq" id="WP_133228955.1">
    <property type="nucleotide sequence ID" value="NZ_SMRT01000005.1"/>
</dbReference>
<dbReference type="PANTHER" id="PTHR30250:SF24">
    <property type="entry name" value="STAGE V SPORULATION PROTEIN B"/>
    <property type="match status" value="1"/>
</dbReference>
<feature type="transmembrane region" description="Helical" evidence="6">
    <location>
        <begin position="481"/>
        <end position="504"/>
    </location>
</feature>
<keyword evidence="3 6" id="KW-0812">Transmembrane</keyword>
<dbReference type="InterPro" id="IPR002797">
    <property type="entry name" value="Polysacc_synth"/>
</dbReference>